<name>A0A6A6VK12_9PLEO</name>
<feature type="domain" description="Pre-rRNA-processing protein RIX1 N-terminal" evidence="6">
    <location>
        <begin position="6"/>
        <end position="206"/>
    </location>
</feature>
<evidence type="ECO:0000256" key="4">
    <source>
        <dbReference type="ARBA" id="ARBA00023242"/>
    </source>
</evidence>
<dbReference type="Proteomes" id="UP000799440">
    <property type="component" value="Unassembled WGS sequence"/>
</dbReference>
<organism evidence="7 8">
    <name type="scientific">Sporormia fimetaria CBS 119925</name>
    <dbReference type="NCBI Taxonomy" id="1340428"/>
    <lineage>
        <taxon>Eukaryota</taxon>
        <taxon>Fungi</taxon>
        <taxon>Dikarya</taxon>
        <taxon>Ascomycota</taxon>
        <taxon>Pezizomycotina</taxon>
        <taxon>Dothideomycetes</taxon>
        <taxon>Pleosporomycetidae</taxon>
        <taxon>Pleosporales</taxon>
        <taxon>Sporormiaceae</taxon>
        <taxon>Sporormia</taxon>
    </lineage>
</organism>
<reference evidence="7" key="1">
    <citation type="journal article" date="2020" name="Stud. Mycol.">
        <title>101 Dothideomycetes genomes: a test case for predicting lifestyles and emergence of pathogens.</title>
        <authorList>
            <person name="Haridas S."/>
            <person name="Albert R."/>
            <person name="Binder M."/>
            <person name="Bloem J."/>
            <person name="Labutti K."/>
            <person name="Salamov A."/>
            <person name="Andreopoulos B."/>
            <person name="Baker S."/>
            <person name="Barry K."/>
            <person name="Bills G."/>
            <person name="Bluhm B."/>
            <person name="Cannon C."/>
            <person name="Castanera R."/>
            <person name="Culley D."/>
            <person name="Daum C."/>
            <person name="Ezra D."/>
            <person name="Gonzalez J."/>
            <person name="Henrissat B."/>
            <person name="Kuo A."/>
            <person name="Liang C."/>
            <person name="Lipzen A."/>
            <person name="Lutzoni F."/>
            <person name="Magnuson J."/>
            <person name="Mondo S."/>
            <person name="Nolan M."/>
            <person name="Ohm R."/>
            <person name="Pangilinan J."/>
            <person name="Park H.-J."/>
            <person name="Ramirez L."/>
            <person name="Alfaro M."/>
            <person name="Sun H."/>
            <person name="Tritt A."/>
            <person name="Yoshinaga Y."/>
            <person name="Zwiers L.-H."/>
            <person name="Turgeon B."/>
            <person name="Goodwin S."/>
            <person name="Spatafora J."/>
            <person name="Crous P."/>
            <person name="Grigoriev I."/>
        </authorList>
    </citation>
    <scope>NUCLEOTIDE SEQUENCE</scope>
    <source>
        <strain evidence="7">CBS 119925</strain>
    </source>
</reference>
<evidence type="ECO:0000256" key="1">
    <source>
        <dbReference type="ARBA" id="ARBA00004123"/>
    </source>
</evidence>
<evidence type="ECO:0000256" key="5">
    <source>
        <dbReference type="SAM" id="MobiDB-lite"/>
    </source>
</evidence>
<keyword evidence="4" id="KW-0539">Nucleus</keyword>
<feature type="compositionally biased region" description="Acidic residues" evidence="5">
    <location>
        <begin position="612"/>
        <end position="633"/>
    </location>
</feature>
<evidence type="ECO:0000313" key="7">
    <source>
        <dbReference type="EMBL" id="KAF2750064.1"/>
    </source>
</evidence>
<dbReference type="AlphaFoldDB" id="A0A6A6VK12"/>
<evidence type="ECO:0000313" key="8">
    <source>
        <dbReference type="Proteomes" id="UP000799440"/>
    </source>
</evidence>
<proteinExistence type="inferred from homology"/>
<dbReference type="Pfam" id="PF08167">
    <property type="entry name" value="RIX1"/>
    <property type="match status" value="1"/>
</dbReference>
<feature type="compositionally biased region" description="Low complexity" evidence="5">
    <location>
        <begin position="474"/>
        <end position="483"/>
    </location>
</feature>
<dbReference type="InterPro" id="IPR016024">
    <property type="entry name" value="ARM-type_fold"/>
</dbReference>
<dbReference type="PANTHER" id="PTHR34105">
    <property type="entry name" value="PROLINE-, GLUTAMIC ACID- AND LEUCINE-RICH PROTEIN 1"/>
    <property type="match status" value="1"/>
</dbReference>
<protein>
    <recommendedName>
        <fullName evidence="3">Pre-rRNA-processing protein RIX1</fullName>
    </recommendedName>
</protein>
<gene>
    <name evidence="7" type="ORF">M011DRAFT_392501</name>
</gene>
<feature type="region of interest" description="Disordered" evidence="5">
    <location>
        <begin position="606"/>
        <end position="633"/>
    </location>
</feature>
<dbReference type="GO" id="GO:0006364">
    <property type="term" value="P:rRNA processing"/>
    <property type="evidence" value="ECO:0007669"/>
    <property type="project" value="TreeGrafter"/>
</dbReference>
<accession>A0A6A6VK12</accession>
<comment type="subcellular location">
    <subcellularLocation>
        <location evidence="1">Nucleus</location>
    </subcellularLocation>
</comment>
<feature type="compositionally biased region" description="Polar residues" evidence="5">
    <location>
        <begin position="484"/>
        <end position="493"/>
    </location>
</feature>
<keyword evidence="8" id="KW-1185">Reference proteome</keyword>
<evidence type="ECO:0000259" key="6">
    <source>
        <dbReference type="Pfam" id="PF08167"/>
    </source>
</evidence>
<sequence length="633" mass="68667">AELSTLRAIVFRLSSTSPAQLPQQVPAIAASLVNCRNLLSSTSASASRSGSEAALAIHKYRTFLSSLLQDRTPQGRWTGIVLIKATIEAGGWETLQKSLPWVRSLLGVLSKPDPPSSKKLCLITLTRIFVLTREYPTLVREITTPSLPAYIQACLQLTSSKPSADTLEVILESFNQLLPRHPTIFRSYLKQLHSLTGQLLAPTPSSKLSREQATQPSLVASQRISEAARRLHVQLSCCAPKGAASEEWAKRTRSTITTAHRVADKLFRAVVEDWQSTHIPPSAPTGSAIDAEVQDLQEDEIGLHTWSGVFAGSERLIGLLGVLKESLLSGTPTPVYFQVSLVLDLIARICSLTVPSTSGSSSSGVRFNNQVSKEERENLWLVLPDVHVAAMEVLLGMFGRMEQNSAALTQVILDQLVWVFNAEKSNVHIRTACYTVVAQLLERSGPGLPKSAVESITPLVRKCCEDILPVEATPAQSSAASQPKMNGNKKQQASANADAFLNTSKASMADNATCVGLARAARSLLPLLLSNIRSQNFSDAVRTRLDRAAILTCSKDAMLASVLNPPASKKFGKPAASILPLLVRSCRGDRHVESFLRPRMPVIRVSSSARDEDVDMQDEIEDDASEDGQSEDE</sequence>
<dbReference type="PANTHER" id="PTHR34105:SF1">
    <property type="entry name" value="PROLINE-, GLUTAMIC ACID- AND LEUCINE-RICH PROTEIN 1"/>
    <property type="match status" value="1"/>
</dbReference>
<dbReference type="OrthoDB" id="20900at2759"/>
<comment type="similarity">
    <text evidence="2">Belongs to the RIX1/PELP1 family.</text>
</comment>
<dbReference type="InterPro" id="IPR012583">
    <property type="entry name" value="RIX1_N"/>
</dbReference>
<evidence type="ECO:0000256" key="2">
    <source>
        <dbReference type="ARBA" id="ARBA00010511"/>
    </source>
</evidence>
<feature type="non-terminal residue" evidence="7">
    <location>
        <position position="633"/>
    </location>
</feature>
<dbReference type="SUPFAM" id="SSF48371">
    <property type="entry name" value="ARM repeat"/>
    <property type="match status" value="1"/>
</dbReference>
<evidence type="ECO:0000256" key="3">
    <source>
        <dbReference type="ARBA" id="ARBA00021502"/>
    </source>
</evidence>
<feature type="non-terminal residue" evidence="7">
    <location>
        <position position="1"/>
    </location>
</feature>
<feature type="region of interest" description="Disordered" evidence="5">
    <location>
        <begin position="474"/>
        <end position="493"/>
    </location>
</feature>
<dbReference type="EMBL" id="MU006564">
    <property type="protein sequence ID" value="KAF2750064.1"/>
    <property type="molecule type" value="Genomic_DNA"/>
</dbReference>
<dbReference type="GO" id="GO:0005634">
    <property type="term" value="C:nucleus"/>
    <property type="evidence" value="ECO:0007669"/>
    <property type="project" value="UniProtKB-SubCell"/>
</dbReference>